<keyword evidence="6" id="KW-0560">Oxidoreductase</keyword>
<accession>A0A926F4H5</accession>
<dbReference type="GO" id="GO:0019305">
    <property type="term" value="P:dTDP-rhamnose biosynthetic process"/>
    <property type="evidence" value="ECO:0007669"/>
    <property type="project" value="TreeGrafter"/>
</dbReference>
<organism evidence="8 9">
    <name type="scientific">Jilunia laotingensis</name>
    <dbReference type="NCBI Taxonomy" id="2763675"/>
    <lineage>
        <taxon>Bacteria</taxon>
        <taxon>Pseudomonadati</taxon>
        <taxon>Bacteroidota</taxon>
        <taxon>Bacteroidia</taxon>
        <taxon>Bacteroidales</taxon>
        <taxon>Bacteroidaceae</taxon>
        <taxon>Jilunia</taxon>
    </lineage>
</organism>
<dbReference type="CDD" id="cd05254">
    <property type="entry name" value="dTDP_HR_like_SDR_e"/>
    <property type="match status" value="1"/>
</dbReference>
<dbReference type="SUPFAM" id="SSF51735">
    <property type="entry name" value="NAD(P)-binding Rossmann-fold domains"/>
    <property type="match status" value="1"/>
</dbReference>
<dbReference type="Pfam" id="PF04321">
    <property type="entry name" value="RmlD_sub_bind"/>
    <property type="match status" value="1"/>
</dbReference>
<name>A0A926F4H5_9BACT</name>
<dbReference type="GO" id="GO:0008831">
    <property type="term" value="F:dTDP-4-dehydrorhamnose reductase activity"/>
    <property type="evidence" value="ECO:0007669"/>
    <property type="project" value="UniProtKB-EC"/>
</dbReference>
<gene>
    <name evidence="8" type="ORF">H8744_00525</name>
</gene>
<sequence>MKILVLGATGMAGHTIALYFKEQGYEVHAFSRKPFPYCKWIEGDAFDTEKLKHVVTSGHYNTVINCIGLLNQYAESAPEKAIYINGYLPHQIVAWLKDTPTKFIQMSTDCVFAGNDGPYDEQSLPNGLSYYDRTKALGEVNDDKNLTFRNSIIGPDINKNGIGLFHWFIQQNGIINGFTKAIWTGVTTLTLAKAMDKAIQTNLTGLYNLVNNDSISKYNLLCLFNKHFRNDEIKIEKSGKLVLDKTLICKRNDFDFVVPSYEQMVIDMKEWVNNHKELYPLYI</sequence>
<dbReference type="InterPro" id="IPR005913">
    <property type="entry name" value="dTDP_dehydrorham_reduct"/>
</dbReference>
<dbReference type="InterPro" id="IPR029903">
    <property type="entry name" value="RmlD-like-bd"/>
</dbReference>
<dbReference type="AlphaFoldDB" id="A0A926F4H5"/>
<dbReference type="EMBL" id="JACRTF010000001">
    <property type="protein sequence ID" value="MBC8591744.1"/>
    <property type="molecule type" value="Genomic_DNA"/>
</dbReference>
<protein>
    <recommendedName>
        <fullName evidence="4 6">dTDP-4-dehydrorhamnose reductase</fullName>
        <ecNumber evidence="3 6">1.1.1.133</ecNumber>
    </recommendedName>
</protein>
<comment type="similarity">
    <text evidence="2 6">Belongs to the dTDP-4-dehydrorhamnose reductase family.</text>
</comment>
<comment type="pathway">
    <text evidence="1 6">Carbohydrate biosynthesis; dTDP-L-rhamnose biosynthesis.</text>
</comment>
<keyword evidence="9" id="KW-1185">Reference proteome</keyword>
<evidence type="ECO:0000256" key="5">
    <source>
        <dbReference type="ARBA" id="ARBA00048200"/>
    </source>
</evidence>
<evidence type="ECO:0000256" key="4">
    <source>
        <dbReference type="ARBA" id="ARBA00017099"/>
    </source>
</evidence>
<comment type="caution">
    <text evidence="8">The sequence shown here is derived from an EMBL/GenBank/DDBJ whole genome shotgun (WGS) entry which is preliminary data.</text>
</comment>
<reference evidence="8" key="1">
    <citation type="submission" date="2020-08" db="EMBL/GenBank/DDBJ databases">
        <title>Genome public.</title>
        <authorList>
            <person name="Liu C."/>
            <person name="Sun Q."/>
        </authorList>
    </citation>
    <scope>NUCLEOTIDE SEQUENCE</scope>
    <source>
        <strain evidence="8">N12</strain>
    </source>
</reference>
<dbReference type="PANTHER" id="PTHR10491:SF4">
    <property type="entry name" value="METHIONINE ADENOSYLTRANSFERASE 2 SUBUNIT BETA"/>
    <property type="match status" value="1"/>
</dbReference>
<dbReference type="EC" id="1.1.1.133" evidence="3 6"/>
<dbReference type="RefSeq" id="WP_262432966.1">
    <property type="nucleotide sequence ID" value="NZ_JACRTF010000001.1"/>
</dbReference>
<evidence type="ECO:0000256" key="6">
    <source>
        <dbReference type="RuleBase" id="RU364082"/>
    </source>
</evidence>
<dbReference type="PANTHER" id="PTHR10491">
    <property type="entry name" value="DTDP-4-DEHYDRORHAMNOSE REDUCTASE"/>
    <property type="match status" value="1"/>
</dbReference>
<keyword evidence="6" id="KW-0521">NADP</keyword>
<comment type="function">
    <text evidence="6">Catalyzes the reduction of dTDP-6-deoxy-L-lyxo-4-hexulose to yield dTDP-L-rhamnose.</text>
</comment>
<dbReference type="Gene3D" id="3.40.50.720">
    <property type="entry name" value="NAD(P)-binding Rossmann-like Domain"/>
    <property type="match status" value="1"/>
</dbReference>
<evidence type="ECO:0000256" key="2">
    <source>
        <dbReference type="ARBA" id="ARBA00010944"/>
    </source>
</evidence>
<comment type="catalytic activity">
    <reaction evidence="5">
        <text>dTDP-beta-L-rhamnose + NADP(+) = dTDP-4-dehydro-beta-L-rhamnose + NADPH + H(+)</text>
        <dbReference type="Rhea" id="RHEA:21796"/>
        <dbReference type="ChEBI" id="CHEBI:15378"/>
        <dbReference type="ChEBI" id="CHEBI:57510"/>
        <dbReference type="ChEBI" id="CHEBI:57783"/>
        <dbReference type="ChEBI" id="CHEBI:58349"/>
        <dbReference type="ChEBI" id="CHEBI:62830"/>
        <dbReference type="EC" id="1.1.1.133"/>
    </reaction>
</comment>
<evidence type="ECO:0000256" key="1">
    <source>
        <dbReference type="ARBA" id="ARBA00004781"/>
    </source>
</evidence>
<evidence type="ECO:0000313" key="9">
    <source>
        <dbReference type="Proteomes" id="UP000651085"/>
    </source>
</evidence>
<proteinExistence type="inferred from homology"/>
<feature type="domain" description="RmlD-like substrate binding" evidence="7">
    <location>
        <begin position="1"/>
        <end position="232"/>
    </location>
</feature>
<evidence type="ECO:0000259" key="7">
    <source>
        <dbReference type="Pfam" id="PF04321"/>
    </source>
</evidence>
<dbReference type="Proteomes" id="UP000651085">
    <property type="component" value="Unassembled WGS sequence"/>
</dbReference>
<dbReference type="InterPro" id="IPR036291">
    <property type="entry name" value="NAD(P)-bd_dom_sf"/>
</dbReference>
<dbReference type="GO" id="GO:0005829">
    <property type="term" value="C:cytosol"/>
    <property type="evidence" value="ECO:0007669"/>
    <property type="project" value="TreeGrafter"/>
</dbReference>
<evidence type="ECO:0000313" key="8">
    <source>
        <dbReference type="EMBL" id="MBC8591744.1"/>
    </source>
</evidence>
<evidence type="ECO:0000256" key="3">
    <source>
        <dbReference type="ARBA" id="ARBA00012929"/>
    </source>
</evidence>